<dbReference type="EMBL" id="CP003093">
    <property type="protein sequence ID" value="AER54768.1"/>
    <property type="molecule type" value="Genomic_DNA"/>
</dbReference>
<sequence>MDVPEDIRKDRKTLTVERIERESNLELRRAMIECYDMARHLMDAKAGVLSHDHAGILYRKRQGEDETLCMVRVPPTMKAASEAMA</sequence>
<evidence type="ECO:0000313" key="2">
    <source>
        <dbReference type="EMBL" id="AER54768.1"/>
    </source>
</evidence>
<feature type="domain" description="DUF6745" evidence="1">
    <location>
        <begin position="1"/>
        <end position="73"/>
    </location>
</feature>
<keyword evidence="3" id="KW-1185">Reference proteome</keyword>
<evidence type="ECO:0000313" key="3">
    <source>
        <dbReference type="Proteomes" id="UP000005870"/>
    </source>
</evidence>
<proteinExistence type="predicted"/>
<protein>
    <recommendedName>
        <fullName evidence="1">DUF6745 domain-containing protein</fullName>
    </recommendedName>
</protein>
<dbReference type="STRING" id="1045855.DSC_00575"/>
<dbReference type="HOGENOM" id="CLU_2510263_0_0_6"/>
<accession>G7US99</accession>
<dbReference type="AlphaFoldDB" id="G7US99"/>
<organism evidence="2 3">
    <name type="scientific">Pseudoxanthomonas spadix (strain BD-a59)</name>
    <dbReference type="NCBI Taxonomy" id="1045855"/>
    <lineage>
        <taxon>Bacteria</taxon>
        <taxon>Pseudomonadati</taxon>
        <taxon>Pseudomonadota</taxon>
        <taxon>Gammaproteobacteria</taxon>
        <taxon>Lysobacterales</taxon>
        <taxon>Lysobacteraceae</taxon>
        <taxon>Pseudoxanthomonas</taxon>
    </lineage>
</organism>
<dbReference type="Pfam" id="PF20530">
    <property type="entry name" value="DUF6745"/>
    <property type="match status" value="1"/>
</dbReference>
<reference evidence="2 3" key="1">
    <citation type="journal article" date="2012" name="J. Bacteriol.">
        <title>Complete Genome Sequence of the BTEX-Degrading Bacterium Pseudoxanthomonas spadix BD-a59.</title>
        <authorList>
            <person name="Lee S.H."/>
            <person name="Jin H.M."/>
            <person name="Lee H.J."/>
            <person name="Kim J.M."/>
            <person name="Jeon C.O."/>
        </authorList>
    </citation>
    <scope>NUCLEOTIDE SEQUENCE [LARGE SCALE GENOMIC DNA]</scope>
    <source>
        <strain evidence="2 3">BD-a59</strain>
    </source>
</reference>
<name>G7US99_PSEUP</name>
<gene>
    <name evidence="2" type="ordered locus">DSC_00575</name>
</gene>
<dbReference type="InterPro" id="IPR046633">
    <property type="entry name" value="DUF6745"/>
</dbReference>
<dbReference type="Proteomes" id="UP000005870">
    <property type="component" value="Chromosome"/>
</dbReference>
<dbReference type="KEGG" id="psd:DSC_00575"/>
<evidence type="ECO:0000259" key="1">
    <source>
        <dbReference type="Pfam" id="PF20530"/>
    </source>
</evidence>